<evidence type="ECO:0000256" key="2">
    <source>
        <dbReference type="ARBA" id="ARBA00022517"/>
    </source>
</evidence>
<keyword evidence="2 3" id="KW-0690">Ribosome biogenesis</keyword>
<keyword evidence="1 3" id="KW-0963">Cytoplasm</keyword>
<protein>
    <recommendedName>
        <fullName evidence="3">Ribosome maturation factor RimP</fullName>
    </recommendedName>
</protein>
<accession>A0ABU8YND1</accession>
<dbReference type="Pfam" id="PF02576">
    <property type="entry name" value="RimP_N"/>
    <property type="match status" value="1"/>
</dbReference>
<organism evidence="5 6">
    <name type="scientific">Microcoleus anatoxicus PTRS2</name>
    <dbReference type="NCBI Taxonomy" id="2705321"/>
    <lineage>
        <taxon>Bacteria</taxon>
        <taxon>Bacillati</taxon>
        <taxon>Cyanobacteriota</taxon>
        <taxon>Cyanophyceae</taxon>
        <taxon>Oscillatoriophycideae</taxon>
        <taxon>Oscillatoriales</taxon>
        <taxon>Microcoleaceae</taxon>
        <taxon>Microcoleus</taxon>
        <taxon>Microcoleus anatoxicus</taxon>
    </lineage>
</organism>
<evidence type="ECO:0000256" key="1">
    <source>
        <dbReference type="ARBA" id="ARBA00022490"/>
    </source>
</evidence>
<feature type="domain" description="Ribosome maturation factor RimP N-terminal" evidence="4">
    <location>
        <begin position="13"/>
        <end position="84"/>
    </location>
</feature>
<evidence type="ECO:0000313" key="6">
    <source>
        <dbReference type="Proteomes" id="UP001384579"/>
    </source>
</evidence>
<evidence type="ECO:0000259" key="4">
    <source>
        <dbReference type="Pfam" id="PF02576"/>
    </source>
</evidence>
<evidence type="ECO:0000256" key="3">
    <source>
        <dbReference type="HAMAP-Rule" id="MF_01077"/>
    </source>
</evidence>
<dbReference type="CDD" id="cd01734">
    <property type="entry name" value="YlxS_C"/>
    <property type="match status" value="1"/>
</dbReference>
<keyword evidence="6" id="KW-1185">Reference proteome</keyword>
<dbReference type="PANTHER" id="PTHR33867">
    <property type="entry name" value="RIBOSOME MATURATION FACTOR RIMP"/>
    <property type="match status" value="1"/>
</dbReference>
<dbReference type="InterPro" id="IPR035956">
    <property type="entry name" value="RimP_N_sf"/>
</dbReference>
<dbReference type="RefSeq" id="WP_340524937.1">
    <property type="nucleotide sequence ID" value="NZ_JBBLXS010000139.1"/>
</dbReference>
<dbReference type="NCBIfam" id="NF000935">
    <property type="entry name" value="PRK00092.3-3"/>
    <property type="match status" value="1"/>
</dbReference>
<comment type="similarity">
    <text evidence="3">Belongs to the RimP family.</text>
</comment>
<comment type="function">
    <text evidence="3">Required for maturation of 30S ribosomal subunits.</text>
</comment>
<name>A0ABU8YND1_9CYAN</name>
<dbReference type="SUPFAM" id="SSF74942">
    <property type="entry name" value="YhbC-like, C-terminal domain"/>
    <property type="match status" value="1"/>
</dbReference>
<proteinExistence type="inferred from homology"/>
<reference evidence="5 6" key="1">
    <citation type="journal article" date="2020" name="Harmful Algae">
        <title>Molecular and morphological characterization of a novel dihydroanatoxin-a producing Microcoleus species (cyanobacteria) from the Russian River, California, USA.</title>
        <authorList>
            <person name="Conklin K.Y."/>
            <person name="Stancheva R."/>
            <person name="Otten T.G."/>
            <person name="Fadness R."/>
            <person name="Boyer G.L."/>
            <person name="Read B."/>
            <person name="Zhang X."/>
            <person name="Sheath R.G."/>
        </authorList>
    </citation>
    <scope>NUCLEOTIDE SEQUENCE [LARGE SCALE GENOMIC DNA]</scope>
    <source>
        <strain evidence="5 6">PTRS2</strain>
    </source>
</reference>
<dbReference type="PANTHER" id="PTHR33867:SF1">
    <property type="entry name" value="RIBOSOME MATURATION FACTOR RIMP"/>
    <property type="match status" value="1"/>
</dbReference>
<dbReference type="Gene3D" id="3.30.300.70">
    <property type="entry name" value="RimP-like superfamily, N-terminal"/>
    <property type="match status" value="1"/>
</dbReference>
<dbReference type="InterPro" id="IPR003728">
    <property type="entry name" value="Ribosome_maturation_RimP"/>
</dbReference>
<evidence type="ECO:0000313" key="5">
    <source>
        <dbReference type="EMBL" id="MEK0185663.1"/>
    </source>
</evidence>
<dbReference type="InterPro" id="IPR028998">
    <property type="entry name" value="RimP_C"/>
</dbReference>
<dbReference type="EMBL" id="JBBLXS010000139">
    <property type="protein sequence ID" value="MEK0185663.1"/>
    <property type="molecule type" value="Genomic_DNA"/>
</dbReference>
<dbReference type="InterPro" id="IPR028989">
    <property type="entry name" value="RimP_N"/>
</dbReference>
<dbReference type="Proteomes" id="UP001384579">
    <property type="component" value="Unassembled WGS sequence"/>
</dbReference>
<dbReference type="SUPFAM" id="SSF75420">
    <property type="entry name" value="YhbC-like, N-terminal domain"/>
    <property type="match status" value="1"/>
</dbReference>
<comment type="caution">
    <text evidence="5">The sequence shown here is derived from an EMBL/GenBank/DDBJ whole genome shotgun (WGS) entry which is preliminary data.</text>
</comment>
<comment type="subcellular location">
    <subcellularLocation>
        <location evidence="3">Cytoplasm</location>
    </subcellularLocation>
</comment>
<gene>
    <name evidence="3 5" type="primary">rimP</name>
    <name evidence="5" type="ORF">WMG39_12520</name>
</gene>
<dbReference type="InterPro" id="IPR036847">
    <property type="entry name" value="RimP_C_sf"/>
</dbReference>
<sequence>MTHPLIPQIIDLATPVAETLGLEVVGAVFHTNQNPPVLRIDIRNVQQDTGLADCERMSIALEPELDAADIIPDAYVLEISSPGISRLLSSDREFITFKGFPVTVTAVEPESRIKEWKGLLVGRDETTVYLNQKGRQIKIPRLQITKVELDEGKEM</sequence>
<dbReference type="HAMAP" id="MF_01077">
    <property type="entry name" value="RimP"/>
    <property type="match status" value="1"/>
</dbReference>